<proteinExistence type="predicted"/>
<evidence type="ECO:0000313" key="1">
    <source>
        <dbReference type="EMBL" id="KAF7353806.1"/>
    </source>
</evidence>
<reference evidence="1" key="1">
    <citation type="submission" date="2020-05" db="EMBL/GenBank/DDBJ databases">
        <title>Mycena genomes resolve the evolution of fungal bioluminescence.</title>
        <authorList>
            <person name="Tsai I.J."/>
        </authorList>
    </citation>
    <scope>NUCLEOTIDE SEQUENCE</scope>
    <source>
        <strain evidence="1">CCC161011</strain>
    </source>
</reference>
<evidence type="ECO:0000313" key="2">
    <source>
        <dbReference type="Proteomes" id="UP000620124"/>
    </source>
</evidence>
<sequence length="461" mass="52298">MSALVRDLLGEMMTHLPSIEHKFAFAQVSQLWRDVALNSHVFWSSFAGGTSHADGHRLPLILERSGSVTTLHIQLLVTQHVADWPADALKALVPYVARIEALEIEFDFKVDVGCLLNSNLVFPVLKRLCLNGRQYRNYGILASFTAPQLQTLDIERVDLSNWTTLLLPSLLNIRLYQAGDANVENLWDIFNRCPRAWRVVLHASKAWDSRHADEYFEVFARRPLAPALRQLDLRLAASDIRRVLEAGFFDVVLHTLTGCIYNVHNDGDFERLAGAILPGVAPLVAFELHHTGDIEQLELRDEEGHVRRLQCWNVASEFNISQVWEYLSKQYDIHKTVREIQLLPHHWGELAKIIESYPPQLRDGITLRIETDCTTAFPDDKEGEGQITKIMRIPGLAKVEFCGPDDYLLSLKTVYDSLAHIEPPPTRTVEVCIGNKGVQGHRARRSRCLARRITAKSLDTL</sequence>
<comment type="caution">
    <text evidence="1">The sequence shown here is derived from an EMBL/GenBank/DDBJ whole genome shotgun (WGS) entry which is preliminary data.</text>
</comment>
<dbReference type="AlphaFoldDB" id="A0A8H6Y7V9"/>
<keyword evidence="2" id="KW-1185">Reference proteome</keyword>
<dbReference type="EMBL" id="JACAZI010000008">
    <property type="protein sequence ID" value="KAF7353806.1"/>
    <property type="molecule type" value="Genomic_DNA"/>
</dbReference>
<gene>
    <name evidence="1" type="ORF">MVEN_01066100</name>
</gene>
<dbReference type="OrthoDB" id="2995388at2759"/>
<protein>
    <submittedName>
        <fullName evidence="1">F-box domain-containing protein</fullName>
    </submittedName>
</protein>
<name>A0A8H6Y7V9_9AGAR</name>
<dbReference type="Proteomes" id="UP000620124">
    <property type="component" value="Unassembled WGS sequence"/>
</dbReference>
<organism evidence="1 2">
    <name type="scientific">Mycena venus</name>
    <dbReference type="NCBI Taxonomy" id="2733690"/>
    <lineage>
        <taxon>Eukaryota</taxon>
        <taxon>Fungi</taxon>
        <taxon>Dikarya</taxon>
        <taxon>Basidiomycota</taxon>
        <taxon>Agaricomycotina</taxon>
        <taxon>Agaricomycetes</taxon>
        <taxon>Agaricomycetidae</taxon>
        <taxon>Agaricales</taxon>
        <taxon>Marasmiineae</taxon>
        <taxon>Mycenaceae</taxon>
        <taxon>Mycena</taxon>
    </lineage>
</organism>
<accession>A0A8H6Y7V9</accession>